<dbReference type="InterPro" id="IPR042104">
    <property type="entry name" value="PKS_dehydratase_sf"/>
</dbReference>
<evidence type="ECO:0000256" key="1">
    <source>
        <dbReference type="ARBA" id="ARBA00022450"/>
    </source>
</evidence>
<dbReference type="InterPro" id="IPR001227">
    <property type="entry name" value="Ac_transferase_dom_sf"/>
</dbReference>
<dbReference type="InterPro" id="IPR016039">
    <property type="entry name" value="Thiolase-like"/>
</dbReference>
<evidence type="ECO:0000259" key="9">
    <source>
        <dbReference type="PROSITE" id="PS52019"/>
    </source>
</evidence>
<dbReference type="InterPro" id="IPR013217">
    <property type="entry name" value="Methyltransf_12"/>
</dbReference>
<dbReference type="InterPro" id="IPR014030">
    <property type="entry name" value="Ketoacyl_synth_N"/>
</dbReference>
<dbReference type="Pfam" id="PF00550">
    <property type="entry name" value="PP-binding"/>
    <property type="match status" value="1"/>
</dbReference>
<feature type="region of interest" description="C-terminal hotdog fold" evidence="6">
    <location>
        <begin position="1436"/>
        <end position="1588"/>
    </location>
</feature>
<name>A0A1Y2LUI7_EPING</name>
<evidence type="ECO:0000313" key="10">
    <source>
        <dbReference type="EMBL" id="OSS47546.1"/>
    </source>
</evidence>
<dbReference type="Gene3D" id="3.30.70.3290">
    <property type="match status" value="1"/>
</dbReference>
<dbReference type="Gene3D" id="3.40.50.150">
    <property type="entry name" value="Vaccinia Virus protein VP39"/>
    <property type="match status" value="1"/>
</dbReference>
<evidence type="ECO:0000259" key="8">
    <source>
        <dbReference type="PROSITE" id="PS52004"/>
    </source>
</evidence>
<evidence type="ECO:0000256" key="5">
    <source>
        <dbReference type="ARBA" id="ARBA00023315"/>
    </source>
</evidence>
<dbReference type="PANTHER" id="PTHR45681">
    <property type="entry name" value="POLYKETIDE SYNTHASE 44-RELATED"/>
    <property type="match status" value="1"/>
</dbReference>
<evidence type="ECO:0000256" key="3">
    <source>
        <dbReference type="ARBA" id="ARBA00022679"/>
    </source>
</evidence>
<dbReference type="Pfam" id="PF08242">
    <property type="entry name" value="Methyltransf_12"/>
    <property type="match status" value="1"/>
</dbReference>
<dbReference type="InterPro" id="IPR018201">
    <property type="entry name" value="Ketoacyl_synth_AS"/>
</dbReference>
<dbReference type="InterPro" id="IPR006162">
    <property type="entry name" value="Ppantetheine_attach_site"/>
</dbReference>
<dbReference type="GO" id="GO:0006633">
    <property type="term" value="P:fatty acid biosynthetic process"/>
    <property type="evidence" value="ECO:0007669"/>
    <property type="project" value="InterPro"/>
</dbReference>
<dbReference type="Proteomes" id="UP000193240">
    <property type="component" value="Unassembled WGS sequence"/>
</dbReference>
<dbReference type="Pfam" id="PF02801">
    <property type="entry name" value="Ketoacyl-synt_C"/>
    <property type="match status" value="1"/>
</dbReference>
<keyword evidence="5" id="KW-0012">Acyltransferase</keyword>
<evidence type="ECO:0000256" key="2">
    <source>
        <dbReference type="ARBA" id="ARBA00022553"/>
    </source>
</evidence>
<feature type="region of interest" description="N-terminal hotdog fold" evidence="6">
    <location>
        <begin position="1277"/>
        <end position="1409"/>
    </location>
</feature>
<dbReference type="Gene3D" id="3.40.47.10">
    <property type="match status" value="1"/>
</dbReference>
<dbReference type="InParanoid" id="A0A1Y2LUI7"/>
<reference evidence="10 11" key="1">
    <citation type="journal article" date="2017" name="Genome Announc.">
        <title>Genome sequence of the saprophytic ascomycete Epicoccum nigrum ICMP 19927 strain isolated from New Zealand.</title>
        <authorList>
            <person name="Fokin M."/>
            <person name="Fleetwood D."/>
            <person name="Weir B.S."/>
            <person name="Villas-Boas S.G."/>
        </authorList>
    </citation>
    <scope>NUCLEOTIDE SEQUENCE [LARGE SCALE GENOMIC DNA]</scope>
    <source>
        <strain evidence="10 11">ICMP 19927</strain>
    </source>
</reference>
<feature type="domain" description="Ketosynthase family 3 (KS3)" evidence="8">
    <location>
        <begin position="372"/>
        <end position="802"/>
    </location>
</feature>
<dbReference type="PROSITE" id="PS52004">
    <property type="entry name" value="KS3_2"/>
    <property type="match status" value="1"/>
</dbReference>
<dbReference type="SMART" id="SM00827">
    <property type="entry name" value="PKS_AT"/>
    <property type="match status" value="1"/>
</dbReference>
<dbReference type="GO" id="GO:0004315">
    <property type="term" value="F:3-oxoacyl-[acyl-carrier-protein] synthase activity"/>
    <property type="evidence" value="ECO:0007669"/>
    <property type="project" value="InterPro"/>
</dbReference>
<dbReference type="Pfam" id="PF18558">
    <property type="entry name" value="HTH_51"/>
    <property type="match status" value="1"/>
</dbReference>
<feature type="active site" description="Proton acceptor; for dehydratase activity" evidence="6">
    <location>
        <position position="1311"/>
    </location>
</feature>
<dbReference type="InterPro" id="IPR050444">
    <property type="entry name" value="Polyketide_Synthase"/>
</dbReference>
<dbReference type="Gene3D" id="1.10.1200.10">
    <property type="entry name" value="ACP-like"/>
    <property type="match status" value="1"/>
</dbReference>
<dbReference type="InterPro" id="IPR009081">
    <property type="entry name" value="PP-bd_ACP"/>
</dbReference>
<dbReference type="SMART" id="SM01294">
    <property type="entry name" value="PKS_PP_betabranch"/>
    <property type="match status" value="1"/>
</dbReference>
<keyword evidence="1" id="KW-0596">Phosphopantetheine</keyword>
<keyword evidence="3" id="KW-0808">Transferase</keyword>
<evidence type="ECO:0000256" key="6">
    <source>
        <dbReference type="PROSITE-ProRule" id="PRU01363"/>
    </source>
</evidence>
<evidence type="ECO:0000256" key="4">
    <source>
        <dbReference type="ARBA" id="ARBA00023268"/>
    </source>
</evidence>
<dbReference type="Gene3D" id="3.40.366.10">
    <property type="entry name" value="Malonyl-Coenzyme A Acyl Carrier Protein, domain 2"/>
    <property type="match status" value="2"/>
</dbReference>
<dbReference type="Gene3D" id="3.10.129.110">
    <property type="entry name" value="Polyketide synthase dehydratase"/>
    <property type="match status" value="1"/>
</dbReference>
<dbReference type="PROSITE" id="PS00606">
    <property type="entry name" value="KS3_1"/>
    <property type="match status" value="1"/>
</dbReference>
<dbReference type="InterPro" id="IPR014043">
    <property type="entry name" value="Acyl_transferase_dom"/>
</dbReference>
<accession>A0A1Y2LUI7</accession>
<dbReference type="OMA" id="FRINTMI"/>
<proteinExistence type="predicted"/>
<dbReference type="EMBL" id="KZ107848">
    <property type="protein sequence ID" value="OSS47546.1"/>
    <property type="molecule type" value="Genomic_DNA"/>
</dbReference>
<dbReference type="InterPro" id="IPR020841">
    <property type="entry name" value="PKS_Beta-ketoAc_synthase_dom"/>
</dbReference>
<dbReference type="SUPFAM" id="SSF53901">
    <property type="entry name" value="Thiolase-like"/>
    <property type="match status" value="1"/>
</dbReference>
<protein>
    <submittedName>
        <fullName evidence="10">Uncharacterized protein</fullName>
    </submittedName>
</protein>
<dbReference type="InterPro" id="IPR029063">
    <property type="entry name" value="SAM-dependent_MTases_sf"/>
</dbReference>
<dbReference type="SUPFAM" id="SSF52151">
    <property type="entry name" value="FabD/lysophospholipase-like"/>
    <property type="match status" value="1"/>
</dbReference>
<dbReference type="InterPro" id="IPR036736">
    <property type="entry name" value="ACP-like_sf"/>
</dbReference>
<dbReference type="PROSITE" id="PS50075">
    <property type="entry name" value="CARRIER"/>
    <property type="match status" value="1"/>
</dbReference>
<feature type="active site" description="Proton donor; for dehydratase activity" evidence="6">
    <location>
        <position position="1494"/>
    </location>
</feature>
<dbReference type="InterPro" id="IPR014031">
    <property type="entry name" value="Ketoacyl_synth_C"/>
</dbReference>
<dbReference type="PANTHER" id="PTHR45681:SF6">
    <property type="entry name" value="POLYKETIDE SYNTHASE 37"/>
    <property type="match status" value="1"/>
</dbReference>
<dbReference type="InterPro" id="IPR041068">
    <property type="entry name" value="HTH_51"/>
</dbReference>
<dbReference type="SUPFAM" id="SSF55048">
    <property type="entry name" value="Probable ACP-binding domain of malonyl-CoA ACP transacylase"/>
    <property type="match status" value="1"/>
</dbReference>
<dbReference type="InterPro" id="IPR016035">
    <property type="entry name" value="Acyl_Trfase/lysoPLipase"/>
</dbReference>
<dbReference type="Pfam" id="PF00109">
    <property type="entry name" value="ketoacyl-synt"/>
    <property type="match status" value="1"/>
</dbReference>
<dbReference type="Pfam" id="PF00698">
    <property type="entry name" value="Acyl_transf_1"/>
    <property type="match status" value="1"/>
</dbReference>
<keyword evidence="4" id="KW-0511">Multifunctional enzyme</keyword>
<dbReference type="STRING" id="105696.A0A1Y2LUI7"/>
<dbReference type="PROSITE" id="PS52019">
    <property type="entry name" value="PKS_MFAS_DH"/>
    <property type="match status" value="1"/>
</dbReference>
<gene>
    <name evidence="10" type="ORF">B5807_07241</name>
</gene>
<dbReference type="CDD" id="cd00833">
    <property type="entry name" value="PKS"/>
    <property type="match status" value="1"/>
</dbReference>
<dbReference type="Pfam" id="PF16073">
    <property type="entry name" value="SAT"/>
    <property type="match status" value="1"/>
</dbReference>
<dbReference type="SMART" id="SM00825">
    <property type="entry name" value="PKS_KS"/>
    <property type="match status" value="1"/>
</dbReference>
<dbReference type="InterPro" id="IPR032088">
    <property type="entry name" value="SAT"/>
</dbReference>
<dbReference type="CDD" id="cd02440">
    <property type="entry name" value="AdoMet_MTases"/>
    <property type="match status" value="1"/>
</dbReference>
<keyword evidence="2" id="KW-0597">Phosphoprotein</keyword>
<dbReference type="PROSITE" id="PS00012">
    <property type="entry name" value="PHOSPHOPANTETHEINE"/>
    <property type="match status" value="1"/>
</dbReference>
<feature type="domain" description="PKS/mFAS DH" evidence="9">
    <location>
        <begin position="1277"/>
        <end position="1588"/>
    </location>
</feature>
<dbReference type="SUPFAM" id="SSF53335">
    <property type="entry name" value="S-adenosyl-L-methionine-dependent methyltransferases"/>
    <property type="match status" value="1"/>
</dbReference>
<evidence type="ECO:0000259" key="7">
    <source>
        <dbReference type="PROSITE" id="PS50075"/>
    </source>
</evidence>
<keyword evidence="11" id="KW-1185">Reference proteome</keyword>
<evidence type="ECO:0000313" key="11">
    <source>
        <dbReference type="Proteomes" id="UP000193240"/>
    </source>
</evidence>
<dbReference type="InterPro" id="IPR016036">
    <property type="entry name" value="Malonyl_transacylase_ACP-bd"/>
</dbReference>
<dbReference type="InterPro" id="IPR049900">
    <property type="entry name" value="PKS_mFAS_DH"/>
</dbReference>
<feature type="domain" description="Carrier" evidence="7">
    <location>
        <begin position="1642"/>
        <end position="1719"/>
    </location>
</feature>
<sequence length="2155" mass="235653">MSLPRADTSNPTVLIFGPLSRSLSQSNLSTLRTAILSSPQHVWVERAIDSLPTQYQTLVTGCPALHDTVNKTQIESLAAWLKTDDLVLDIEQLPNMLLAPLIVVEQLVQYRAFFASQTAIQDGPSVEETVGFCMGLLSAFTVALSHQSSDADFEQNASAAVRLAMLAGAAVDKQLLQDIRGPSKTLSVAWKRADSTNKSKELQHILTRFPEAYVSVEYDATRVSLTTAASVLDPLQQSLRDSGFSVTEIGLSGRFHSEADHSGVFDSILDFCDTNDAFTFTTPTLGIPTRTGADGKLLDSPEGLHKKALRAILLQKCEWFNTMSDLKTIYTHNSASFVSFGERCIPSSLGSSFAGRITYFDDATTPSLRVNTNDVAVIGMSINVAGASSVPEFWNLLASGKSQHRLVSEDKFSFETVFRENDANRKWYGNFIDGVEDFDHKFFKKTPRESAGMDPQQRLLLQCAYQAVEMSGYFNNMAETDLGAQTADPKNIGCYIGMCGNDYVSNASHHAPTAFTATGTLRSFVAGKLSHYFGWLGPSLTLDTACSASAVAIHAACRAILSGEVTAALAGGTNTISEPGVYQNLAGASFLSPTGACKPFDANADGYCRGEAVTAVFLKSLAQAQEDGDVILGVISGTAVAQNSNDTPIVVPNAPSLSTLFKSVLKTAKLDAQDVSVVEAHGTGTPVGDPAEYAAIRRIFGQEKENGIKRSIPLELGSVKGLVGHTEGSSGAVSLVKVLCMMNESAIPPQASHSVMNPAIGAKESDGIKISTQLKPWNADFKAALINNYGASGSNASMVITQAPKTISASKPAKEDIQLRYPFWFAGLDDRSIRSYITKFCNHLKQKPNIRIADLAFNTYRQSNRTLPRALFISAQSVPNLIEKLSELENVATASIDVPSSKPLIMCFGGQISTTINFDRAVYDNITPIRQYMDRCNALAISLGAGSIYPAVFQATPIADIVLLQASLFAVQYSTAKSWIECGVKPVAVVGHSFGELTAMCVSGVLGLEDTMKMIIDRATIVRDDWGTEKGCMLVVEGDEDQVLKALADIDPGLDASIACYNSPRCYTVAGSIHSVDVVEKTITEKHSHLRVKRLGVSNAFHSSLVEPLRPDLQRVGKDLIFGQPMIPIERAVDDKMIMKPFDANFVADHLRNPVYFSHAIRRLAKKYPSAVWLEAGSNATITSMASKALDIPAGHHFQAVNLSGSQGVQRLIDTTLALWKTGLNVAYWGHSRAQTNEYDAMILPPYQFERKKHWLELKTPPKFTTIVNQDKEELPTKLYTFTGYQDTKQRLARFRINTMIPQYHEIIAGHTIAGVAPICPATVQIDIVIEALQSLSGKLSDDGIQPQLRGMVNLVPVCVDVSRSVWLEAEALDNERTAWSWKWTSTGPAGAATTTHVTGEIHFRSSKDIYHQSEFSRYERLISHRRCLQVLHSENPDEVLQGQRSIYRVFSPIVNYSPLYFGLQKLVGQGFESAGRVAKRHTGETWLDSFLSDAFCQVAGIWANCMAEESEKDMWIANGIEQWIRAPTMTKAQTCSIDKWHVFGQHSRSADGATILSDVFVFDAATGKLTELILGIQYAKVSRVSMGKLLSRLTREGGEPVQASAAKIIPPILMASVDLPDLPTSPVDTAEPIVIKQESKNTQREIIKKLKAILADISGLEEDEIKENVELGDIGVDSLMGMEMAREIETKFDCTLPQDELAHVTDFPSLLQCLESALGMFIGSGESSSAQSSSSDDGYEETVGSITPISVHDGAQSFPFDLALPHSATTKAFSEAKLQTDKLMDQYGARGYLQSIAPQQDQLCVGLIVEAFRDLGHDLCAAKPGQELSFIPHASDQKKFAQYLYTVLETARIVDCDNGNITRTHVPVPSKPSGDLLRELLDKHPEHACCNELAYWTGSRLADIITGREDGIKLIFGTERGRELVGAVYADFPINKLYYDQMGDFLRRLAASTSQRPEQGPLKILEMGAGTGATTRTLVPLLATLGIKVEYTFTDLASSFVAAARKKFKQYPFMKFRVHDIEKEPAEDLLQSQHVVIASNAVHATRSLPVSTANIRKMLRPDGVLLLLEMTEPMYWCDIIFGVFEGWWLFEDDRQHAVAPPQAWEKVLHSVGYGHVDWSDGNVDEIKCERLIMATAGGEQLQRLLPSPKAVQIE</sequence>
<organism evidence="10 11">
    <name type="scientific">Epicoccum nigrum</name>
    <name type="common">Soil fungus</name>
    <name type="synonym">Epicoccum purpurascens</name>
    <dbReference type="NCBI Taxonomy" id="105696"/>
    <lineage>
        <taxon>Eukaryota</taxon>
        <taxon>Fungi</taxon>
        <taxon>Dikarya</taxon>
        <taxon>Ascomycota</taxon>
        <taxon>Pezizomycotina</taxon>
        <taxon>Dothideomycetes</taxon>
        <taxon>Pleosporomycetidae</taxon>
        <taxon>Pleosporales</taxon>
        <taxon>Pleosporineae</taxon>
        <taxon>Didymellaceae</taxon>
        <taxon>Epicoccum</taxon>
    </lineage>
</organism>
<dbReference type="SUPFAM" id="SSF47336">
    <property type="entry name" value="ACP-like"/>
    <property type="match status" value="1"/>
</dbReference>